<dbReference type="PANTHER" id="PTHR43663">
    <property type="entry name" value="CHROMATE TRANSPORT PROTEIN-RELATED"/>
    <property type="match status" value="1"/>
</dbReference>
<accession>A0A103RIH5</accession>
<evidence type="ECO:0000256" key="7">
    <source>
        <dbReference type="SAM" id="Phobius"/>
    </source>
</evidence>
<dbReference type="InterPro" id="IPR052518">
    <property type="entry name" value="CHR_Transporter"/>
</dbReference>
<dbReference type="EMBL" id="LOXM01000114">
    <property type="protein sequence ID" value="KVG68411.1"/>
    <property type="molecule type" value="Genomic_DNA"/>
</dbReference>
<keyword evidence="5 7" id="KW-1133">Transmembrane helix</keyword>
<evidence type="ECO:0000313" key="9">
    <source>
        <dbReference type="Proteomes" id="UP000064029"/>
    </source>
</evidence>
<dbReference type="Pfam" id="PF02417">
    <property type="entry name" value="Chromate_transp"/>
    <property type="match status" value="1"/>
</dbReference>
<dbReference type="InterPro" id="IPR003370">
    <property type="entry name" value="Chromate_transpt"/>
</dbReference>
<gene>
    <name evidence="8" type="ORF">WJ33_23575</name>
</gene>
<evidence type="ECO:0000256" key="2">
    <source>
        <dbReference type="ARBA" id="ARBA00005262"/>
    </source>
</evidence>
<dbReference type="AlphaFoldDB" id="A0A103RIH5"/>
<feature type="transmembrane region" description="Helical" evidence="7">
    <location>
        <begin position="47"/>
        <end position="68"/>
    </location>
</feature>
<dbReference type="GO" id="GO:0005886">
    <property type="term" value="C:plasma membrane"/>
    <property type="evidence" value="ECO:0007669"/>
    <property type="project" value="UniProtKB-SubCell"/>
</dbReference>
<evidence type="ECO:0000256" key="4">
    <source>
        <dbReference type="ARBA" id="ARBA00022692"/>
    </source>
</evidence>
<feature type="transmembrane region" description="Helical" evidence="7">
    <location>
        <begin position="6"/>
        <end position="26"/>
    </location>
</feature>
<name>A0A103RIH5_9BURK</name>
<dbReference type="RefSeq" id="WP_059751348.1">
    <property type="nucleotide sequence ID" value="NZ_LOXM01000114.1"/>
</dbReference>
<evidence type="ECO:0000256" key="6">
    <source>
        <dbReference type="ARBA" id="ARBA00023136"/>
    </source>
</evidence>
<evidence type="ECO:0000256" key="5">
    <source>
        <dbReference type="ARBA" id="ARBA00022989"/>
    </source>
</evidence>
<organism evidence="8 9">
    <name type="scientific">Burkholderia ubonensis</name>
    <dbReference type="NCBI Taxonomy" id="101571"/>
    <lineage>
        <taxon>Bacteria</taxon>
        <taxon>Pseudomonadati</taxon>
        <taxon>Pseudomonadota</taxon>
        <taxon>Betaproteobacteria</taxon>
        <taxon>Burkholderiales</taxon>
        <taxon>Burkholderiaceae</taxon>
        <taxon>Burkholderia</taxon>
        <taxon>Burkholderia cepacia complex</taxon>
    </lineage>
</organism>
<sequence length="176" mass="18843">MDTLLSLARHFLLMSLLAFGGGNVTLPETHRYLVDAMHWMTDAQFTALYAIAQAAPGPNMLFVALFGWQVAGVSGALVSMFAMCGPSSLLALLVEKYAPLYRDERWYKVVRSALAPVTIGLLLATGYVLAASTVHADNRLADFALCGAAVLLCLKSRVNPLWFVFAGGLAGYAGLT</sequence>
<protein>
    <submittedName>
        <fullName evidence="8">Chromate transporter</fullName>
    </submittedName>
</protein>
<dbReference type="GO" id="GO:0015109">
    <property type="term" value="F:chromate transmembrane transporter activity"/>
    <property type="evidence" value="ECO:0007669"/>
    <property type="project" value="InterPro"/>
</dbReference>
<reference evidence="8 9" key="1">
    <citation type="submission" date="2015-11" db="EMBL/GenBank/DDBJ databases">
        <title>Expanding the genomic diversity of Burkholderia species for the development of highly accurate diagnostics.</title>
        <authorList>
            <person name="Sahl J."/>
            <person name="Keim P."/>
            <person name="Wagner D."/>
        </authorList>
    </citation>
    <scope>NUCLEOTIDE SEQUENCE [LARGE SCALE GENOMIC DNA]</scope>
    <source>
        <strain evidence="8 9">MSMB2036</strain>
    </source>
</reference>
<feature type="transmembrane region" description="Helical" evidence="7">
    <location>
        <begin position="114"/>
        <end position="134"/>
    </location>
</feature>
<dbReference type="Proteomes" id="UP000064029">
    <property type="component" value="Unassembled WGS sequence"/>
</dbReference>
<keyword evidence="6 7" id="KW-0472">Membrane</keyword>
<feature type="transmembrane region" description="Helical" evidence="7">
    <location>
        <begin position="74"/>
        <end position="94"/>
    </location>
</feature>
<feature type="transmembrane region" description="Helical" evidence="7">
    <location>
        <begin position="140"/>
        <end position="158"/>
    </location>
</feature>
<keyword evidence="3" id="KW-1003">Cell membrane</keyword>
<comment type="caution">
    <text evidence="8">The sequence shown here is derived from an EMBL/GenBank/DDBJ whole genome shotgun (WGS) entry which is preliminary data.</text>
</comment>
<dbReference type="OrthoDB" id="556585at2"/>
<comment type="subcellular location">
    <subcellularLocation>
        <location evidence="1">Cell membrane</location>
        <topology evidence="1">Multi-pass membrane protein</topology>
    </subcellularLocation>
</comment>
<evidence type="ECO:0000256" key="3">
    <source>
        <dbReference type="ARBA" id="ARBA00022475"/>
    </source>
</evidence>
<dbReference type="PANTHER" id="PTHR43663:SF1">
    <property type="entry name" value="CHROMATE TRANSPORTER"/>
    <property type="match status" value="1"/>
</dbReference>
<evidence type="ECO:0000313" key="8">
    <source>
        <dbReference type="EMBL" id="KVG68411.1"/>
    </source>
</evidence>
<proteinExistence type="inferred from homology"/>
<evidence type="ECO:0000256" key="1">
    <source>
        <dbReference type="ARBA" id="ARBA00004651"/>
    </source>
</evidence>
<keyword evidence="4 7" id="KW-0812">Transmembrane</keyword>
<comment type="similarity">
    <text evidence="2">Belongs to the chromate ion transporter (CHR) (TC 2.A.51) family.</text>
</comment>